<dbReference type="Proteomes" id="UP001207468">
    <property type="component" value="Unassembled WGS sequence"/>
</dbReference>
<gene>
    <name evidence="1" type="ORF">F5148DRAFT_1277565</name>
</gene>
<keyword evidence="1" id="KW-0378">Hydrolase</keyword>
<keyword evidence="1" id="KW-0645">Protease</keyword>
<dbReference type="EMBL" id="JAGFNK010000340">
    <property type="protein sequence ID" value="KAI9452334.1"/>
    <property type="molecule type" value="Genomic_DNA"/>
</dbReference>
<sequence>MNSDDTARQTYAAEPPPVSEPLPPSENRIFRKWRREFSLLTGYGIDPTERVDTINRRNCERWKRDLLNYSPPVQFMLKHLKLAGVVCTPAHIPCVPCDLTRSGGFSPDAGAVALCQGNFLNKKHMEHTLVHELVHMYDHAVFNVDWSDLRYHACSEIRASSLSGDCSWVREIQRGIFSFSKQHQACVRRRAVLSTAERAVNEVWESCFNDTRPFDEVCR</sequence>
<proteinExistence type="predicted"/>
<comment type="caution">
    <text evidence="1">The sequence shown here is derived from an EMBL/GenBank/DDBJ whole genome shotgun (WGS) entry which is preliminary data.</text>
</comment>
<protein>
    <submittedName>
        <fullName evidence="1">Metalloprotease ATP23</fullName>
    </submittedName>
</protein>
<reference evidence="1" key="1">
    <citation type="submission" date="2021-03" db="EMBL/GenBank/DDBJ databases">
        <title>Evolutionary priming and transition to the ectomycorrhizal habit in an iconic lineage of mushroom-forming fungi: is preadaptation a requirement?</title>
        <authorList>
            <consortium name="DOE Joint Genome Institute"/>
            <person name="Looney B.P."/>
            <person name="Miyauchi S."/>
            <person name="Morin E."/>
            <person name="Drula E."/>
            <person name="Courty P.E."/>
            <person name="Chicoki N."/>
            <person name="Fauchery L."/>
            <person name="Kohler A."/>
            <person name="Kuo A."/>
            <person name="LaButti K."/>
            <person name="Pangilinan J."/>
            <person name="Lipzen A."/>
            <person name="Riley R."/>
            <person name="Andreopoulos W."/>
            <person name="He G."/>
            <person name="Johnson J."/>
            <person name="Barry K.W."/>
            <person name="Grigoriev I.V."/>
            <person name="Nagy L."/>
            <person name="Hibbett D."/>
            <person name="Henrissat B."/>
            <person name="Matheny P.B."/>
            <person name="Labbe J."/>
            <person name="Martin A.F."/>
        </authorList>
    </citation>
    <scope>NUCLEOTIDE SEQUENCE</scope>
    <source>
        <strain evidence="1">BPL698</strain>
    </source>
</reference>
<organism evidence="1 2">
    <name type="scientific">Russula earlei</name>
    <dbReference type="NCBI Taxonomy" id="71964"/>
    <lineage>
        <taxon>Eukaryota</taxon>
        <taxon>Fungi</taxon>
        <taxon>Dikarya</taxon>
        <taxon>Basidiomycota</taxon>
        <taxon>Agaricomycotina</taxon>
        <taxon>Agaricomycetes</taxon>
        <taxon>Russulales</taxon>
        <taxon>Russulaceae</taxon>
        <taxon>Russula</taxon>
    </lineage>
</organism>
<keyword evidence="1" id="KW-0482">Metalloprotease</keyword>
<name>A0ACC0TZD6_9AGAM</name>
<keyword evidence="2" id="KW-1185">Reference proteome</keyword>
<evidence type="ECO:0000313" key="1">
    <source>
        <dbReference type="EMBL" id="KAI9452334.1"/>
    </source>
</evidence>
<accession>A0ACC0TZD6</accession>
<evidence type="ECO:0000313" key="2">
    <source>
        <dbReference type="Proteomes" id="UP001207468"/>
    </source>
</evidence>